<sequence length="203" mass="22911">MWRKTPRRAHEPSPFSTRVPVNDIEFCTFCGQVTEAKTKRFRLTILRINLLTISTVETPFGHCRCRRIPWRPVKDWASDPQIPTSYNRLLVVQSQDEPHPTTSVSMVILSLGSARAPQLAMNSSPQMREDIINPSECCCITSSAQYRPLQTSKPPEPRAPNLLVNALLYLILPSSPISSPVYPFRTIVPEAIPVSSYRLHSSL</sequence>
<keyword evidence="2" id="KW-1185">Reference proteome</keyword>
<protein>
    <submittedName>
        <fullName evidence="1">Uncharacterized protein</fullName>
    </submittedName>
</protein>
<accession>A0A284S1U8</accession>
<dbReference type="EMBL" id="FUEG01000026">
    <property type="protein sequence ID" value="SJL14978.1"/>
    <property type="molecule type" value="Genomic_DNA"/>
</dbReference>
<evidence type="ECO:0000313" key="2">
    <source>
        <dbReference type="Proteomes" id="UP000219338"/>
    </source>
</evidence>
<organism evidence="1 2">
    <name type="scientific">Armillaria ostoyae</name>
    <name type="common">Armillaria root rot fungus</name>
    <dbReference type="NCBI Taxonomy" id="47428"/>
    <lineage>
        <taxon>Eukaryota</taxon>
        <taxon>Fungi</taxon>
        <taxon>Dikarya</taxon>
        <taxon>Basidiomycota</taxon>
        <taxon>Agaricomycotina</taxon>
        <taxon>Agaricomycetes</taxon>
        <taxon>Agaricomycetidae</taxon>
        <taxon>Agaricales</taxon>
        <taxon>Marasmiineae</taxon>
        <taxon>Physalacriaceae</taxon>
        <taxon>Armillaria</taxon>
    </lineage>
</organism>
<dbReference type="AlphaFoldDB" id="A0A284S1U8"/>
<dbReference type="Proteomes" id="UP000219338">
    <property type="component" value="Unassembled WGS sequence"/>
</dbReference>
<gene>
    <name evidence="1" type="ORF">ARMOST_18456</name>
</gene>
<name>A0A284S1U8_ARMOS</name>
<evidence type="ECO:0000313" key="1">
    <source>
        <dbReference type="EMBL" id="SJL14978.1"/>
    </source>
</evidence>
<reference evidence="2" key="1">
    <citation type="journal article" date="2017" name="Nat. Ecol. Evol.">
        <title>Genome expansion and lineage-specific genetic innovations in the forest pathogenic fungi Armillaria.</title>
        <authorList>
            <person name="Sipos G."/>
            <person name="Prasanna A.N."/>
            <person name="Walter M.C."/>
            <person name="O'Connor E."/>
            <person name="Balint B."/>
            <person name="Krizsan K."/>
            <person name="Kiss B."/>
            <person name="Hess J."/>
            <person name="Varga T."/>
            <person name="Slot J."/>
            <person name="Riley R."/>
            <person name="Boka B."/>
            <person name="Rigling D."/>
            <person name="Barry K."/>
            <person name="Lee J."/>
            <person name="Mihaltcheva S."/>
            <person name="LaButti K."/>
            <person name="Lipzen A."/>
            <person name="Waldron R."/>
            <person name="Moloney N.M."/>
            <person name="Sperisen C."/>
            <person name="Kredics L."/>
            <person name="Vagvoelgyi C."/>
            <person name="Patrignani A."/>
            <person name="Fitzpatrick D."/>
            <person name="Nagy I."/>
            <person name="Doyle S."/>
            <person name="Anderson J.B."/>
            <person name="Grigoriev I.V."/>
            <person name="Gueldener U."/>
            <person name="Muensterkoetter M."/>
            <person name="Nagy L.G."/>
        </authorList>
    </citation>
    <scope>NUCLEOTIDE SEQUENCE [LARGE SCALE GENOMIC DNA]</scope>
    <source>
        <strain evidence="2">C18/9</strain>
    </source>
</reference>
<proteinExistence type="predicted"/>